<sequence length="446" mass="48908">MAEHRFIQEIQASQYEALVAGAKGPVILDFYSEDCVPCEALASKFESLADLFGEEIRFYKIFRQQNRELATELGVRSSPTLIFYRDGQEVGRRLTGAIRKKDIVEQIGQLIPADAFDRLYAKRSSSTRDVDVAILGGGPAGLTAALYAAQARLNVLVIDQDLTGGQVKTTHMISNYPGTGGPVSGWELSEKMLRQVQEAGADVIAAVDVTTAKLKSGESVIRIDDEIEVHARSVILATGAEPRSLGVPGEKEFRGRGISYCATCDGKYYDGKEVVVIGGGNSAVEESIFLTKFATRVTIVHQFDHLQANKQAQEEAFANDRIRFVWNSEPRRFEQLPDGRMKLTVENVKTGETDEMITDGVFVFVGMVPNLTGIESDVPIEKNQWGYVITDEDMETNVPGIFAIGDVRAKKYRQAAIAVGEGCIAAIACEKRLEAMKHSEKELASV</sequence>
<evidence type="ECO:0000256" key="2">
    <source>
        <dbReference type="ARBA" id="ARBA00022630"/>
    </source>
</evidence>
<proteinExistence type="inferred from homology"/>
<dbReference type="GO" id="GO:0016668">
    <property type="term" value="F:oxidoreductase activity, acting on a sulfur group of donors, NAD(P) as acceptor"/>
    <property type="evidence" value="ECO:0007669"/>
    <property type="project" value="UniProtKB-ARBA"/>
</dbReference>
<evidence type="ECO:0000313" key="9">
    <source>
        <dbReference type="Proteomes" id="UP000460298"/>
    </source>
</evidence>
<name>A0A833H117_9LEPT</name>
<evidence type="ECO:0000256" key="1">
    <source>
        <dbReference type="ARBA" id="ARBA00009333"/>
    </source>
</evidence>
<dbReference type="PROSITE" id="PS00573">
    <property type="entry name" value="PYRIDINE_REDOX_2"/>
    <property type="match status" value="1"/>
</dbReference>
<dbReference type="InterPro" id="IPR008255">
    <property type="entry name" value="Pyr_nucl-diS_OxRdtase_2_AS"/>
</dbReference>
<dbReference type="SUPFAM" id="SSF52833">
    <property type="entry name" value="Thioredoxin-like"/>
    <property type="match status" value="1"/>
</dbReference>
<dbReference type="PRINTS" id="PR00469">
    <property type="entry name" value="PNDRDTASEII"/>
</dbReference>
<evidence type="ECO:0000256" key="5">
    <source>
        <dbReference type="ARBA" id="ARBA00023157"/>
    </source>
</evidence>
<dbReference type="InterPro" id="IPR036188">
    <property type="entry name" value="FAD/NAD-bd_sf"/>
</dbReference>
<dbReference type="SUPFAM" id="SSF51905">
    <property type="entry name" value="FAD/NAD(P)-binding domain"/>
    <property type="match status" value="1"/>
</dbReference>
<accession>A0A833H117</accession>
<dbReference type="AlphaFoldDB" id="A0A833H117"/>
<dbReference type="Pfam" id="PF00085">
    <property type="entry name" value="Thioredoxin"/>
    <property type="match status" value="1"/>
</dbReference>
<keyword evidence="4" id="KW-0560">Oxidoreductase</keyword>
<gene>
    <name evidence="8" type="ORF">F9K24_11335</name>
</gene>
<comment type="caution">
    <text evidence="8">The sequence shown here is derived from an EMBL/GenBank/DDBJ whole genome shotgun (WGS) entry which is preliminary data.</text>
</comment>
<comment type="similarity">
    <text evidence="1">Belongs to the class-II pyridine nucleotide-disulfide oxidoreductase family.</text>
</comment>
<dbReference type="EMBL" id="WBUI01000010">
    <property type="protein sequence ID" value="KAB2932189.1"/>
    <property type="molecule type" value="Genomic_DNA"/>
</dbReference>
<keyword evidence="3" id="KW-0274">FAD</keyword>
<dbReference type="Pfam" id="PF07992">
    <property type="entry name" value="Pyr_redox_2"/>
    <property type="match status" value="1"/>
</dbReference>
<dbReference type="Proteomes" id="UP000460298">
    <property type="component" value="Unassembled WGS sequence"/>
</dbReference>
<dbReference type="InterPro" id="IPR036249">
    <property type="entry name" value="Thioredoxin-like_sf"/>
</dbReference>
<evidence type="ECO:0000256" key="6">
    <source>
        <dbReference type="ARBA" id="ARBA00023284"/>
    </source>
</evidence>
<dbReference type="PANTHER" id="PTHR48105">
    <property type="entry name" value="THIOREDOXIN REDUCTASE 1-RELATED-RELATED"/>
    <property type="match status" value="1"/>
</dbReference>
<evidence type="ECO:0000256" key="3">
    <source>
        <dbReference type="ARBA" id="ARBA00022827"/>
    </source>
</evidence>
<keyword evidence="2" id="KW-0285">Flavoprotein</keyword>
<organism evidence="8 9">
    <name type="scientific">Leptonema illini</name>
    <dbReference type="NCBI Taxonomy" id="183"/>
    <lineage>
        <taxon>Bacteria</taxon>
        <taxon>Pseudomonadati</taxon>
        <taxon>Spirochaetota</taxon>
        <taxon>Spirochaetia</taxon>
        <taxon>Leptospirales</taxon>
        <taxon>Leptospiraceae</taxon>
        <taxon>Leptonema</taxon>
    </lineage>
</organism>
<keyword evidence="5" id="KW-1015">Disulfide bond</keyword>
<dbReference type="PROSITE" id="PS51352">
    <property type="entry name" value="THIOREDOXIN_2"/>
    <property type="match status" value="1"/>
</dbReference>
<dbReference type="InterPro" id="IPR013766">
    <property type="entry name" value="Thioredoxin_domain"/>
</dbReference>
<dbReference type="Gene3D" id="3.40.30.10">
    <property type="entry name" value="Glutaredoxin"/>
    <property type="match status" value="1"/>
</dbReference>
<feature type="domain" description="Thioredoxin" evidence="7">
    <location>
        <begin position="1"/>
        <end position="198"/>
    </location>
</feature>
<dbReference type="InterPro" id="IPR050097">
    <property type="entry name" value="Ferredoxin-NADP_redctase_2"/>
</dbReference>
<keyword evidence="6" id="KW-0676">Redox-active center</keyword>
<reference evidence="8 9" key="1">
    <citation type="submission" date="2019-10" db="EMBL/GenBank/DDBJ databases">
        <title>Extracellular Electron Transfer in a Candidatus Methanoperedens spp. Enrichment Culture.</title>
        <authorList>
            <person name="Berger S."/>
            <person name="Rangel Shaw D."/>
            <person name="Berben T."/>
            <person name="In 'T Zandt M."/>
            <person name="Frank J."/>
            <person name="Reimann J."/>
            <person name="Jetten M.S.M."/>
            <person name="Welte C.U."/>
        </authorList>
    </citation>
    <scope>NUCLEOTIDE SEQUENCE [LARGE SCALE GENOMIC DNA]</scope>
    <source>
        <strain evidence="8">SB12</strain>
    </source>
</reference>
<evidence type="ECO:0000259" key="7">
    <source>
        <dbReference type="PROSITE" id="PS51352"/>
    </source>
</evidence>
<dbReference type="Gene3D" id="3.50.50.60">
    <property type="entry name" value="FAD/NAD(P)-binding domain"/>
    <property type="match status" value="2"/>
</dbReference>
<dbReference type="PRINTS" id="PR00368">
    <property type="entry name" value="FADPNR"/>
</dbReference>
<dbReference type="InterPro" id="IPR023753">
    <property type="entry name" value="FAD/NAD-binding_dom"/>
</dbReference>
<evidence type="ECO:0000256" key="4">
    <source>
        <dbReference type="ARBA" id="ARBA00023002"/>
    </source>
</evidence>
<protein>
    <submittedName>
        <fullName evidence="8">Thioredoxin fold domain-containing protein</fullName>
    </submittedName>
</protein>
<dbReference type="CDD" id="cd02947">
    <property type="entry name" value="TRX_family"/>
    <property type="match status" value="1"/>
</dbReference>
<evidence type="ECO:0000313" key="8">
    <source>
        <dbReference type="EMBL" id="KAB2932189.1"/>
    </source>
</evidence>